<evidence type="ECO:0000256" key="3">
    <source>
        <dbReference type="ARBA" id="ARBA00023002"/>
    </source>
</evidence>
<evidence type="ECO:0000313" key="5">
    <source>
        <dbReference type="Proteomes" id="UP001396898"/>
    </source>
</evidence>
<dbReference type="Pfam" id="PF00106">
    <property type="entry name" value="adh_short"/>
    <property type="match status" value="1"/>
</dbReference>
<reference evidence="4 5" key="1">
    <citation type="submission" date="2023-01" db="EMBL/GenBank/DDBJ databases">
        <title>Analysis of 21 Apiospora genomes using comparative genomics revels a genus with tremendous synthesis potential of carbohydrate active enzymes and secondary metabolites.</title>
        <authorList>
            <person name="Sorensen T."/>
        </authorList>
    </citation>
    <scope>NUCLEOTIDE SEQUENCE [LARGE SCALE GENOMIC DNA]</scope>
    <source>
        <strain evidence="4 5">CBS 20057</strain>
    </source>
</reference>
<dbReference type="PANTHER" id="PTHR24320:SF252">
    <property type="entry name" value="DEHYDROGENASE_REDUCTASE FAMILY PROTEIN, PUTATIVE (AFU_ORTHOLOGUE AFUA_3G08550)-RELATED"/>
    <property type="match status" value="1"/>
</dbReference>
<organism evidence="4 5">
    <name type="scientific">Apiospora marii</name>
    <dbReference type="NCBI Taxonomy" id="335849"/>
    <lineage>
        <taxon>Eukaryota</taxon>
        <taxon>Fungi</taxon>
        <taxon>Dikarya</taxon>
        <taxon>Ascomycota</taxon>
        <taxon>Pezizomycotina</taxon>
        <taxon>Sordariomycetes</taxon>
        <taxon>Xylariomycetidae</taxon>
        <taxon>Amphisphaeriales</taxon>
        <taxon>Apiosporaceae</taxon>
        <taxon>Apiospora</taxon>
    </lineage>
</organism>
<comment type="caution">
    <text evidence="4">The sequence shown here is derived from an EMBL/GenBank/DDBJ whole genome shotgun (WGS) entry which is preliminary data.</text>
</comment>
<dbReference type="Gene3D" id="3.40.50.720">
    <property type="entry name" value="NAD(P)-binding Rossmann-like Domain"/>
    <property type="match status" value="1"/>
</dbReference>
<sequence length="354" mass="38303">MFAQPTIPEFPLGKTSLQGQTAIITGATSGIGHELGFQLLRLGLSHLIIGVRSLQRGAAARLSLLADEEVQKVNPSARVTVLELDLARYESVVSFAHKILDLPEKRLDLLVLNAGINLAEYQETPDGNEACMQVNLLSNSFLSLLLLPLIQKTSATYYQAAAETVQRPTITWLGSMGHAFHSPDLAQLLPSNASILDYFSSRDTYSRFRRYSDTKLFVILFVRELADRIAASSSSSKEGAGVVVVNNVCPGTVATGADNNLPFYVRIPMNLNRAARGRSVPDGARAVLWAARGNLQKPGSAAGWNGVYIADGKIQEPTPFANSPEGREFAKKLWAEIVSQGRKLDGRIGEGLGN</sequence>
<dbReference type="PRINTS" id="PR00081">
    <property type="entry name" value="GDHRDH"/>
</dbReference>
<dbReference type="Proteomes" id="UP001396898">
    <property type="component" value="Unassembled WGS sequence"/>
</dbReference>
<evidence type="ECO:0000256" key="1">
    <source>
        <dbReference type="ARBA" id="ARBA00006484"/>
    </source>
</evidence>
<gene>
    <name evidence="4" type="ORF">PG991_014607</name>
</gene>
<evidence type="ECO:0000313" key="4">
    <source>
        <dbReference type="EMBL" id="KAK7998932.1"/>
    </source>
</evidence>
<dbReference type="PANTHER" id="PTHR24320">
    <property type="entry name" value="RETINOL DEHYDROGENASE"/>
    <property type="match status" value="1"/>
</dbReference>
<comment type="similarity">
    <text evidence="1">Belongs to the short-chain dehydrogenases/reductases (SDR) family.</text>
</comment>
<evidence type="ECO:0000256" key="2">
    <source>
        <dbReference type="ARBA" id="ARBA00022857"/>
    </source>
</evidence>
<keyword evidence="2" id="KW-0521">NADP</keyword>
<accession>A0ABR1R4S5</accession>
<name>A0ABR1R4S5_9PEZI</name>
<dbReference type="SUPFAM" id="SSF51735">
    <property type="entry name" value="NAD(P)-binding Rossmann-fold domains"/>
    <property type="match status" value="1"/>
</dbReference>
<dbReference type="InterPro" id="IPR002347">
    <property type="entry name" value="SDR_fam"/>
</dbReference>
<protein>
    <submittedName>
        <fullName evidence="4">Short-chain dehydrogenase/reductase family protein</fullName>
    </submittedName>
</protein>
<keyword evidence="3" id="KW-0560">Oxidoreductase</keyword>
<dbReference type="InterPro" id="IPR036291">
    <property type="entry name" value="NAD(P)-bd_dom_sf"/>
</dbReference>
<dbReference type="EMBL" id="JAQQWI010000019">
    <property type="protein sequence ID" value="KAK7998932.1"/>
    <property type="molecule type" value="Genomic_DNA"/>
</dbReference>
<keyword evidence="5" id="KW-1185">Reference proteome</keyword>
<proteinExistence type="inferred from homology"/>